<dbReference type="EMBL" id="CAJVPU010003980">
    <property type="protein sequence ID" value="CAG8526192.1"/>
    <property type="molecule type" value="Genomic_DNA"/>
</dbReference>
<sequence length="520" mass="60115">MTQRKFWAALCILDERVIDGSSYYLIQWDGSDKGGNPWIPTWEPGENCTQTLINDWNTRRLETKKGDRYHRENSSASDSTVTNGSELRCSDAMALGDELPFKCSNSSNESLIVNQDNPNSVSYDPQQLLKRTQTELQSQSLVGEKGIIYRASKKNRTQESLICEESRISSDENNKFSCQRSFAQPVDTFKIQSCSSQTQISSQDISTQTEPLVYHNNSDFSDKKMHPNLSSQNQTPVSLEESSQNVSPLANNGTKCASPTSPGLNSNLSNKDPLPFVKELQNKADTIAILCEERDHFQKTLAQIKRNWQIQQEKAINLSKENEKFKQQLQQQTREYEKIRFQSLCYQQSIQQLQELCKCNSEKDVQHRLELEESRRKYEIIRKNDSKVIEELEKSTKIMATENLKLKQELEEIKTLKASMSYMDKSFQDFMITDNRDLLIENSFDTEKIYSSTNKKLQQSSVVKPSYDYETLLSENKRLESDIKTLNLQSVLQQQNMKLMEEKLLYNDSTLRFFMDLHKV</sequence>
<feature type="non-terminal residue" evidence="1">
    <location>
        <position position="520"/>
    </location>
</feature>
<keyword evidence="2" id="KW-1185">Reference proteome</keyword>
<protein>
    <submittedName>
        <fullName evidence="1">1475_t:CDS:1</fullName>
    </submittedName>
</protein>
<dbReference type="Proteomes" id="UP000789702">
    <property type="component" value="Unassembled WGS sequence"/>
</dbReference>
<evidence type="ECO:0000313" key="1">
    <source>
        <dbReference type="EMBL" id="CAG8526192.1"/>
    </source>
</evidence>
<proteinExistence type="predicted"/>
<name>A0ACA9LED7_9GLOM</name>
<accession>A0ACA9LED7</accession>
<gene>
    <name evidence="1" type="ORF">DHETER_LOCUS4154</name>
</gene>
<comment type="caution">
    <text evidence="1">The sequence shown here is derived from an EMBL/GenBank/DDBJ whole genome shotgun (WGS) entry which is preliminary data.</text>
</comment>
<organism evidence="1 2">
    <name type="scientific">Dentiscutata heterogama</name>
    <dbReference type="NCBI Taxonomy" id="1316150"/>
    <lineage>
        <taxon>Eukaryota</taxon>
        <taxon>Fungi</taxon>
        <taxon>Fungi incertae sedis</taxon>
        <taxon>Mucoromycota</taxon>
        <taxon>Glomeromycotina</taxon>
        <taxon>Glomeromycetes</taxon>
        <taxon>Diversisporales</taxon>
        <taxon>Gigasporaceae</taxon>
        <taxon>Dentiscutata</taxon>
    </lineage>
</organism>
<reference evidence="1" key="1">
    <citation type="submission" date="2021-06" db="EMBL/GenBank/DDBJ databases">
        <authorList>
            <person name="Kallberg Y."/>
            <person name="Tangrot J."/>
            <person name="Rosling A."/>
        </authorList>
    </citation>
    <scope>NUCLEOTIDE SEQUENCE</scope>
    <source>
        <strain evidence="1">IL203A</strain>
    </source>
</reference>
<evidence type="ECO:0000313" key="2">
    <source>
        <dbReference type="Proteomes" id="UP000789702"/>
    </source>
</evidence>